<feature type="compositionally biased region" description="Basic and acidic residues" evidence="1">
    <location>
        <begin position="1"/>
        <end position="16"/>
    </location>
</feature>
<dbReference type="AlphaFoldDB" id="D8M8P0"/>
<dbReference type="RefSeq" id="XP_012898477.1">
    <property type="nucleotide sequence ID" value="XM_013043023.1"/>
</dbReference>
<feature type="compositionally biased region" description="Low complexity" evidence="1">
    <location>
        <begin position="264"/>
        <end position="276"/>
    </location>
</feature>
<protein>
    <submittedName>
        <fullName evidence="2">Uncharacterized protein</fullName>
    </submittedName>
</protein>
<dbReference type="Proteomes" id="UP000008312">
    <property type="component" value="Unassembled WGS sequence"/>
</dbReference>
<dbReference type="GeneID" id="24921209"/>
<proteinExistence type="predicted"/>
<sequence>MSLEGNEVHIPDKESSSMESSGLYLPTLSSDGNSVGLWSSAASTGTSLHVPSESMGNESFWGIINGATSKSINGVINEPVASVPSGAVNMMGGAVNMMGGSSNTMEGVANTMEGVANTMGEAVNMMGGSSNTVGGVANTMNGTVNTLGGTATIIATPTTATSTTAATTTTTSVSSGSVNGSVNGITNPTPSSIPSGSANSPESNNQTAAFAPPNASTEVGSAPISYVSLSNPADHSNVPESNPVNPALPHLTISTTNLSPPSNASGTFSCGSPSSSVVSAMSPTIRPILASPRLNMPGSSLISPPQIRKKPVSSSALMSGHAKTLSDNVSSSRPLPISASLSLNSPQPSQSVNLSVPGSSSPTSRQDSTRLFSGQIHIPFVQSQSPSLNRPSSGDQWPLSTETVSARLNEDILHKSSASSDDSFFPERAHSGKEVIVPNRISMDENMMPVLDSPISQSTQNNHPVLSATLSASSTYSRSKRMLTRAPEVASSQPEEIVLGMPKDSRSDNSRVSIFVNDLEPKSTNEESDFMDELDQNLPADFQKEFISEAESMTGLQCSVCCIHKLRHVNHLYNIP</sequence>
<feature type="region of interest" description="Disordered" evidence="1">
    <location>
        <begin position="254"/>
        <end position="276"/>
    </location>
</feature>
<feature type="compositionally biased region" description="Low complexity" evidence="1">
    <location>
        <begin position="338"/>
        <end position="351"/>
    </location>
</feature>
<reference evidence="2" key="1">
    <citation type="submission" date="2010-02" db="EMBL/GenBank/DDBJ databases">
        <title>Sequencing and annotation of the Blastocystis hominis genome.</title>
        <authorList>
            <person name="Wincker P."/>
        </authorList>
    </citation>
    <scope>NUCLEOTIDE SEQUENCE</scope>
    <source>
        <strain evidence="2">Singapore isolate B</strain>
    </source>
</reference>
<dbReference type="InParanoid" id="D8M8P0"/>
<evidence type="ECO:0000313" key="3">
    <source>
        <dbReference type="Proteomes" id="UP000008312"/>
    </source>
</evidence>
<organism evidence="2">
    <name type="scientific">Blastocystis hominis</name>
    <dbReference type="NCBI Taxonomy" id="12968"/>
    <lineage>
        <taxon>Eukaryota</taxon>
        <taxon>Sar</taxon>
        <taxon>Stramenopiles</taxon>
        <taxon>Bigyra</taxon>
        <taxon>Opalozoa</taxon>
        <taxon>Opalinata</taxon>
        <taxon>Blastocystidae</taxon>
        <taxon>Blastocystis</taxon>
    </lineage>
</organism>
<feature type="region of interest" description="Disordered" evidence="1">
    <location>
        <begin position="165"/>
        <end position="217"/>
    </location>
</feature>
<feature type="compositionally biased region" description="Low complexity" evidence="1">
    <location>
        <begin position="165"/>
        <end position="187"/>
    </location>
</feature>
<evidence type="ECO:0000256" key="1">
    <source>
        <dbReference type="SAM" id="MobiDB-lite"/>
    </source>
</evidence>
<evidence type="ECO:0000313" key="2">
    <source>
        <dbReference type="EMBL" id="CBK24429.2"/>
    </source>
</evidence>
<keyword evidence="3" id="KW-1185">Reference proteome</keyword>
<feature type="region of interest" description="Disordered" evidence="1">
    <location>
        <begin position="1"/>
        <end position="24"/>
    </location>
</feature>
<feature type="compositionally biased region" description="Polar residues" evidence="1">
    <location>
        <begin position="254"/>
        <end position="263"/>
    </location>
</feature>
<feature type="region of interest" description="Disordered" evidence="1">
    <location>
        <begin position="289"/>
        <end position="368"/>
    </location>
</feature>
<gene>
    <name evidence="2" type="ORF">GSBLH_T00004172001</name>
</gene>
<feature type="compositionally biased region" description="Polar residues" evidence="1">
    <location>
        <begin position="188"/>
        <end position="217"/>
    </location>
</feature>
<accession>D8M8P0</accession>
<feature type="compositionally biased region" description="Polar residues" evidence="1">
    <location>
        <begin position="352"/>
        <end position="368"/>
    </location>
</feature>
<name>D8M8P0_BLAHO</name>
<dbReference type="EMBL" id="FN668688">
    <property type="protein sequence ID" value="CBK24429.2"/>
    <property type="molecule type" value="Genomic_DNA"/>
</dbReference>